<accession>A0A397TGH0</accession>
<keyword evidence="1" id="KW-1133">Transmembrane helix</keyword>
<feature type="transmembrane region" description="Helical" evidence="1">
    <location>
        <begin position="20"/>
        <end position="43"/>
    </location>
</feature>
<dbReference type="GO" id="GO:0006798">
    <property type="term" value="P:polyphosphate catabolic process"/>
    <property type="evidence" value="ECO:0007669"/>
    <property type="project" value="TreeGrafter"/>
</dbReference>
<dbReference type="GO" id="GO:0005737">
    <property type="term" value="C:cytoplasm"/>
    <property type="evidence" value="ECO:0007669"/>
    <property type="project" value="TreeGrafter"/>
</dbReference>
<dbReference type="InterPro" id="IPR029052">
    <property type="entry name" value="Metallo-depent_PP-like"/>
</dbReference>
<reference evidence="3 4" key="1">
    <citation type="submission" date="2018-06" db="EMBL/GenBank/DDBJ databases">
        <title>Comparative genomics reveals the genomic features of Rhizophagus irregularis, R. cerebriforme, R. diaphanum and Gigaspora rosea, and their symbiotic lifestyle signature.</title>
        <authorList>
            <person name="Morin E."/>
            <person name="San Clemente H."/>
            <person name="Chen E.C.H."/>
            <person name="De La Providencia I."/>
            <person name="Hainaut M."/>
            <person name="Kuo A."/>
            <person name="Kohler A."/>
            <person name="Murat C."/>
            <person name="Tang N."/>
            <person name="Roy S."/>
            <person name="Loubradou J."/>
            <person name="Henrissat B."/>
            <person name="Grigoriev I.V."/>
            <person name="Corradi N."/>
            <person name="Roux C."/>
            <person name="Martin F.M."/>
        </authorList>
    </citation>
    <scope>NUCLEOTIDE SEQUENCE [LARGE SCALE GENOMIC DNA]</scope>
    <source>
        <strain evidence="3 4">DAOM 227022</strain>
    </source>
</reference>
<evidence type="ECO:0000259" key="2">
    <source>
        <dbReference type="Pfam" id="PF00149"/>
    </source>
</evidence>
<dbReference type="InterPro" id="IPR050126">
    <property type="entry name" value="Ap4A_hydrolase"/>
</dbReference>
<dbReference type="Gene3D" id="3.60.21.10">
    <property type="match status" value="1"/>
</dbReference>
<proteinExistence type="predicted"/>
<dbReference type="SUPFAM" id="SSF56300">
    <property type="entry name" value="Metallo-dependent phosphatases"/>
    <property type="match status" value="1"/>
</dbReference>
<dbReference type="OrthoDB" id="10267127at2759"/>
<dbReference type="Pfam" id="PF00149">
    <property type="entry name" value="Metallophos"/>
    <property type="match status" value="1"/>
</dbReference>
<evidence type="ECO:0000313" key="3">
    <source>
        <dbReference type="EMBL" id="RIA97360.1"/>
    </source>
</evidence>
<protein>
    <submittedName>
        <fullName evidence="3">Metallo-dependent phosphatase-like protein</fullName>
    </submittedName>
</protein>
<name>A0A397TGH0_9GLOM</name>
<sequence length="319" mass="36275">MKGVNYQMLYNKKKHFCDLLSVKFIILILFLTVSLCVLFLFAINDIAENNIPANTHSFEPPSINYTLLNKLATPFSQKNLIFIGDVHGAFDELLKLINKIDYDPLKDHLIFVGDLVAKGPKSIEVVRLIRSLGASCVRGNHDDKVLKWKNLLNFLDSRKIELNEYIKEHNISEDIVKSEHGLLAKKLDVETYNYLLSCPIILDIPEYNLYVVHAGLLPDVLLSEQDPSDIMNMRNIKGDGKPSKSKNEGHAWSKYWNAVQEKSSSPRTVIYGHDASRGLKIKPYSFGLDSRCVYGGELSALIWNDNREIKSVKCKQYDS</sequence>
<dbReference type="CDD" id="cd00144">
    <property type="entry name" value="MPP_PPP_family"/>
    <property type="match status" value="1"/>
</dbReference>
<dbReference type="EMBL" id="QKYT01000031">
    <property type="protein sequence ID" value="RIA97360.1"/>
    <property type="molecule type" value="Genomic_DNA"/>
</dbReference>
<keyword evidence="4" id="KW-1185">Reference proteome</keyword>
<comment type="caution">
    <text evidence="3">The sequence shown here is derived from an EMBL/GenBank/DDBJ whole genome shotgun (WGS) entry which is preliminary data.</text>
</comment>
<dbReference type="Proteomes" id="UP000265703">
    <property type="component" value="Unassembled WGS sequence"/>
</dbReference>
<gene>
    <name evidence="3" type="ORF">C1645_752696</name>
</gene>
<dbReference type="GO" id="GO:0000298">
    <property type="term" value="F:endopolyphosphatase activity"/>
    <property type="evidence" value="ECO:0007669"/>
    <property type="project" value="TreeGrafter"/>
</dbReference>
<dbReference type="PANTHER" id="PTHR42850:SF4">
    <property type="entry name" value="ZINC-DEPENDENT ENDOPOLYPHOSPHATASE"/>
    <property type="match status" value="1"/>
</dbReference>
<evidence type="ECO:0000256" key="1">
    <source>
        <dbReference type="SAM" id="Phobius"/>
    </source>
</evidence>
<organism evidence="3 4">
    <name type="scientific">Glomus cerebriforme</name>
    <dbReference type="NCBI Taxonomy" id="658196"/>
    <lineage>
        <taxon>Eukaryota</taxon>
        <taxon>Fungi</taxon>
        <taxon>Fungi incertae sedis</taxon>
        <taxon>Mucoromycota</taxon>
        <taxon>Glomeromycotina</taxon>
        <taxon>Glomeromycetes</taxon>
        <taxon>Glomerales</taxon>
        <taxon>Glomeraceae</taxon>
        <taxon>Glomus</taxon>
    </lineage>
</organism>
<dbReference type="GO" id="GO:0016791">
    <property type="term" value="F:phosphatase activity"/>
    <property type="evidence" value="ECO:0007669"/>
    <property type="project" value="TreeGrafter"/>
</dbReference>
<dbReference type="InterPro" id="IPR006186">
    <property type="entry name" value="Ser/Thr-sp_prot-phosphatase"/>
</dbReference>
<dbReference type="PRINTS" id="PR00114">
    <property type="entry name" value="STPHPHTASE"/>
</dbReference>
<evidence type="ECO:0000313" key="4">
    <source>
        <dbReference type="Proteomes" id="UP000265703"/>
    </source>
</evidence>
<dbReference type="InterPro" id="IPR004843">
    <property type="entry name" value="Calcineurin-like_PHP"/>
</dbReference>
<feature type="domain" description="Calcineurin-like phosphoesterase" evidence="2">
    <location>
        <begin position="80"/>
        <end position="280"/>
    </location>
</feature>
<keyword evidence="1" id="KW-0812">Transmembrane</keyword>
<dbReference type="AlphaFoldDB" id="A0A397TGH0"/>
<dbReference type="PANTHER" id="PTHR42850">
    <property type="entry name" value="METALLOPHOSPHOESTERASE"/>
    <property type="match status" value="1"/>
</dbReference>
<dbReference type="STRING" id="658196.A0A397TGH0"/>
<keyword evidence="1" id="KW-0472">Membrane</keyword>